<dbReference type="PANTHER" id="PTHR42928">
    <property type="entry name" value="TRICARBOXYLATE-BINDING PROTEIN"/>
    <property type="match status" value="1"/>
</dbReference>
<gene>
    <name evidence="3" type="ORF">GCM10023320_56180</name>
</gene>
<dbReference type="Gene3D" id="3.40.190.150">
    <property type="entry name" value="Bordetella uptake gene, domain 1"/>
    <property type="match status" value="1"/>
</dbReference>
<dbReference type="CDD" id="cd07012">
    <property type="entry name" value="PBP2_Bug_TTT"/>
    <property type="match status" value="1"/>
</dbReference>
<keyword evidence="4" id="KW-1185">Reference proteome</keyword>
<feature type="signal peptide" evidence="2">
    <location>
        <begin position="1"/>
        <end position="21"/>
    </location>
</feature>
<evidence type="ECO:0000313" key="4">
    <source>
        <dbReference type="Proteomes" id="UP001500804"/>
    </source>
</evidence>
<protein>
    <submittedName>
        <fullName evidence="3">Tripartite tricarboxylate transporter substrate binding protein</fullName>
    </submittedName>
</protein>
<evidence type="ECO:0000256" key="1">
    <source>
        <dbReference type="ARBA" id="ARBA00006987"/>
    </source>
</evidence>
<dbReference type="RefSeq" id="WP_345608796.1">
    <property type="nucleotide sequence ID" value="NZ_BAABJO010000024.1"/>
</dbReference>
<evidence type="ECO:0000256" key="2">
    <source>
        <dbReference type="SAM" id="SignalP"/>
    </source>
</evidence>
<evidence type="ECO:0000313" key="3">
    <source>
        <dbReference type="EMBL" id="GAA5132074.1"/>
    </source>
</evidence>
<proteinExistence type="inferred from homology"/>
<dbReference type="PANTHER" id="PTHR42928:SF5">
    <property type="entry name" value="BLR1237 PROTEIN"/>
    <property type="match status" value="1"/>
</dbReference>
<dbReference type="Pfam" id="PF03401">
    <property type="entry name" value="TctC"/>
    <property type="match status" value="1"/>
</dbReference>
<dbReference type="PROSITE" id="PS51257">
    <property type="entry name" value="PROKAR_LIPOPROTEIN"/>
    <property type="match status" value="1"/>
</dbReference>
<comment type="caution">
    <text evidence="3">The sequence shown here is derived from an EMBL/GenBank/DDBJ whole genome shotgun (WGS) entry which is preliminary data.</text>
</comment>
<reference evidence="4" key="1">
    <citation type="journal article" date="2019" name="Int. J. Syst. Evol. Microbiol.">
        <title>The Global Catalogue of Microorganisms (GCM) 10K type strain sequencing project: providing services to taxonomists for standard genome sequencing and annotation.</title>
        <authorList>
            <consortium name="The Broad Institute Genomics Platform"/>
            <consortium name="The Broad Institute Genome Sequencing Center for Infectious Disease"/>
            <person name="Wu L."/>
            <person name="Ma J."/>
        </authorList>
    </citation>
    <scope>NUCLEOTIDE SEQUENCE [LARGE SCALE GENOMIC DNA]</scope>
    <source>
        <strain evidence="4">JCM 18302</strain>
    </source>
</reference>
<name>A0ABP9NR18_9PSEU</name>
<dbReference type="PIRSF" id="PIRSF017082">
    <property type="entry name" value="YflP"/>
    <property type="match status" value="1"/>
</dbReference>
<accession>A0ABP9NR18</accession>
<comment type="similarity">
    <text evidence="1">Belongs to the UPF0065 (bug) family.</text>
</comment>
<dbReference type="Proteomes" id="UP001500804">
    <property type="component" value="Unassembled WGS sequence"/>
</dbReference>
<organism evidence="3 4">
    <name type="scientific">Pseudonocardia adelaidensis</name>
    <dbReference type="NCBI Taxonomy" id="648754"/>
    <lineage>
        <taxon>Bacteria</taxon>
        <taxon>Bacillati</taxon>
        <taxon>Actinomycetota</taxon>
        <taxon>Actinomycetes</taxon>
        <taxon>Pseudonocardiales</taxon>
        <taxon>Pseudonocardiaceae</taxon>
        <taxon>Pseudonocardia</taxon>
    </lineage>
</organism>
<dbReference type="Gene3D" id="3.40.190.10">
    <property type="entry name" value="Periplasmic binding protein-like II"/>
    <property type="match status" value="1"/>
</dbReference>
<feature type="chain" id="PRO_5045549605" evidence="2">
    <location>
        <begin position="22"/>
        <end position="339"/>
    </location>
</feature>
<dbReference type="InterPro" id="IPR042100">
    <property type="entry name" value="Bug_dom1"/>
</dbReference>
<sequence>MPLLRRIRLAALPIALSVVLAACGAGGGAASDAPKSPCDTSDDFPSRPIELIVPWAAGGGTDSVARFIGTQLGQRLGVQVNVVNRTGGGGVVGHSAIATARPDGTTIGLATVEITMMHWQGLTDLTYEQLTPIGLVNSDPAGVTVRTEAQWTDVQQLLAEAKAQPGAMTASGTGRGGIWDLARAGMLLEAGLPADAIRWVPSEGAAPALQELVAGGINVSTASLVENHTMIESGRAKALAVMAEERLPNLPDVPTLREQGIDFTMAAWRGIAGPEGLPDDIVGELSCHLDGIVHSPEYEEFMGTAGFGIVWKNAQDFGAYLAAQDAEKGEIMRAAGLAA</sequence>
<dbReference type="EMBL" id="BAABJO010000024">
    <property type="protein sequence ID" value="GAA5132074.1"/>
    <property type="molecule type" value="Genomic_DNA"/>
</dbReference>
<keyword evidence="2" id="KW-0732">Signal</keyword>
<dbReference type="InterPro" id="IPR005064">
    <property type="entry name" value="BUG"/>
</dbReference>